<keyword evidence="1" id="KW-0479">Metal-binding</keyword>
<dbReference type="Gene3D" id="3.30.70.100">
    <property type="match status" value="1"/>
</dbReference>
<dbReference type="Proteomes" id="UP000004374">
    <property type="component" value="Unassembled WGS sequence"/>
</dbReference>
<dbReference type="EMBL" id="BAFK01000016">
    <property type="protein sequence ID" value="GAB59726.1"/>
    <property type="molecule type" value="Genomic_DNA"/>
</dbReference>
<dbReference type="Pfam" id="PF00403">
    <property type="entry name" value="HMA"/>
    <property type="match status" value="1"/>
</dbReference>
<dbReference type="CDD" id="cd00371">
    <property type="entry name" value="HMA"/>
    <property type="match status" value="1"/>
</dbReference>
<dbReference type="AlphaFoldDB" id="I1E098"/>
<dbReference type="STRING" id="562729.RNAN_2732"/>
<protein>
    <recommendedName>
        <fullName evidence="2">HMA domain-containing protein</fullName>
    </recommendedName>
</protein>
<dbReference type="SUPFAM" id="SSF55008">
    <property type="entry name" value="HMA, heavy metal-associated domain"/>
    <property type="match status" value="1"/>
</dbReference>
<dbReference type="PROSITE" id="PS50846">
    <property type="entry name" value="HMA_2"/>
    <property type="match status" value="1"/>
</dbReference>
<dbReference type="InterPro" id="IPR017969">
    <property type="entry name" value="Heavy-metal-associated_CS"/>
</dbReference>
<feature type="domain" description="HMA" evidence="2">
    <location>
        <begin position="1"/>
        <end position="63"/>
    </location>
</feature>
<gene>
    <name evidence="3" type="ORF">RNAN_2732</name>
</gene>
<evidence type="ECO:0000259" key="2">
    <source>
        <dbReference type="PROSITE" id="PS50846"/>
    </source>
</evidence>
<dbReference type="OrthoDB" id="9814359at2"/>
<dbReference type="InterPro" id="IPR036163">
    <property type="entry name" value="HMA_dom_sf"/>
</dbReference>
<evidence type="ECO:0000256" key="1">
    <source>
        <dbReference type="ARBA" id="ARBA00022723"/>
    </source>
</evidence>
<dbReference type="GO" id="GO:0046872">
    <property type="term" value="F:metal ion binding"/>
    <property type="evidence" value="ECO:0007669"/>
    <property type="project" value="UniProtKB-KW"/>
</dbReference>
<keyword evidence="4" id="KW-1185">Reference proteome</keyword>
<name>I1E098_9GAMM</name>
<proteinExistence type="predicted"/>
<evidence type="ECO:0000313" key="4">
    <source>
        <dbReference type="Proteomes" id="UP000004374"/>
    </source>
</evidence>
<dbReference type="PROSITE" id="PS01047">
    <property type="entry name" value="HMA_1"/>
    <property type="match status" value="1"/>
</dbReference>
<dbReference type="RefSeq" id="WP_008222580.1">
    <property type="nucleotide sequence ID" value="NZ_BAFK01000016.1"/>
</dbReference>
<comment type="caution">
    <text evidence="3">The sequence shown here is derived from an EMBL/GenBank/DDBJ whole genome shotgun (WGS) entry which is preliminary data.</text>
</comment>
<accession>I1E098</accession>
<dbReference type="InterPro" id="IPR006121">
    <property type="entry name" value="HMA_dom"/>
</dbReference>
<reference evidence="3 4" key="1">
    <citation type="journal article" date="2012" name="J. Bacteriol.">
        <title>Genome Sequence of the Protease-Producing Bacterium Rheinheimera nanhaiensis E407-8T, Isolated from Deep-Sea Sediment of the South China Sea.</title>
        <authorList>
            <person name="Zhang X.-Y."/>
            <person name="Zhang Y.-J."/>
            <person name="Qin Q.-L."/>
            <person name="Xie B.-B."/>
            <person name="Chen X.-L."/>
            <person name="Zhou B.-C."/>
            <person name="Zhang Y.-Z."/>
        </authorList>
    </citation>
    <scope>NUCLEOTIDE SEQUENCE [LARGE SCALE GENOMIC DNA]</scope>
    <source>
        <strain evidence="3 4">E407-8</strain>
    </source>
</reference>
<evidence type="ECO:0000313" key="3">
    <source>
        <dbReference type="EMBL" id="GAB59726.1"/>
    </source>
</evidence>
<organism evidence="3 4">
    <name type="scientific">Rheinheimera nanhaiensis E407-8</name>
    <dbReference type="NCBI Taxonomy" id="562729"/>
    <lineage>
        <taxon>Bacteria</taxon>
        <taxon>Pseudomonadati</taxon>
        <taxon>Pseudomonadota</taxon>
        <taxon>Gammaproteobacteria</taxon>
        <taxon>Chromatiales</taxon>
        <taxon>Chromatiaceae</taxon>
        <taxon>Rheinheimera</taxon>
    </lineage>
</organism>
<sequence>MMKFHIDGMTCGHCVSRVTKAIVSLQSDAKVEADLAEHSIRVSSNLTTADIIDALKAAGYPATELKASGSTPANSCDT</sequence>